<dbReference type="PATRIC" id="fig|754436.4.peg.4205"/>
<comment type="catalytic activity">
    <reaction evidence="12">
        <text>(R)-2-hydroxyglutarate + NAD(+) = 2-oxoglutarate + NADH + H(+)</text>
        <dbReference type="Rhea" id="RHEA:49612"/>
        <dbReference type="ChEBI" id="CHEBI:15378"/>
        <dbReference type="ChEBI" id="CHEBI:15801"/>
        <dbReference type="ChEBI" id="CHEBI:16810"/>
        <dbReference type="ChEBI" id="CHEBI:57540"/>
        <dbReference type="ChEBI" id="CHEBI:57945"/>
        <dbReference type="EC" id="1.1.1.399"/>
    </reaction>
</comment>
<evidence type="ECO:0000259" key="15">
    <source>
        <dbReference type="PROSITE" id="PS51671"/>
    </source>
</evidence>
<dbReference type="GO" id="GO:0006564">
    <property type="term" value="P:L-serine biosynthetic process"/>
    <property type="evidence" value="ECO:0007669"/>
    <property type="project" value="UniProtKB-KW"/>
</dbReference>
<dbReference type="UniPathway" id="UPA00135">
    <property type="reaction ID" value="UER00196"/>
</dbReference>
<keyword evidence="8 14" id="KW-0560">Oxidoreductase</keyword>
<dbReference type="FunFam" id="3.40.50.720:FF:000025">
    <property type="entry name" value="D-3-phosphoglycerate dehydrogenase"/>
    <property type="match status" value="1"/>
</dbReference>
<dbReference type="InterPro" id="IPR002912">
    <property type="entry name" value="ACT_dom"/>
</dbReference>
<dbReference type="Gene3D" id="3.30.70.260">
    <property type="match status" value="1"/>
</dbReference>
<dbReference type="InterPro" id="IPR054480">
    <property type="entry name" value="AHAS_small-like_ACT"/>
</dbReference>
<dbReference type="PANTHER" id="PTHR43761">
    <property type="entry name" value="D-ISOMER SPECIFIC 2-HYDROXYACID DEHYDROGENASE FAMILY PROTEIN (AFU_ORTHOLOGUE AFUA_1G13630)"/>
    <property type="match status" value="1"/>
</dbReference>
<keyword evidence="9" id="KW-0520">NAD</keyword>
<dbReference type="InterPro" id="IPR029752">
    <property type="entry name" value="D-isomer_DH_CS1"/>
</dbReference>
<reference evidence="16 17" key="1">
    <citation type="submission" date="2015-05" db="EMBL/GenBank/DDBJ databases">
        <title>Photobacterium galathea sp. nov.</title>
        <authorList>
            <person name="Machado H."/>
            <person name="Gram L."/>
        </authorList>
    </citation>
    <scope>NUCLEOTIDE SEQUENCE [LARGE SCALE GENOMIC DNA]</scope>
    <source>
        <strain evidence="16 17">DSM 25995</strain>
    </source>
</reference>
<evidence type="ECO:0000256" key="7">
    <source>
        <dbReference type="ARBA" id="ARBA00022605"/>
    </source>
</evidence>
<evidence type="ECO:0000256" key="9">
    <source>
        <dbReference type="ARBA" id="ARBA00023027"/>
    </source>
</evidence>
<evidence type="ECO:0000256" key="5">
    <source>
        <dbReference type="ARBA" id="ARBA00013143"/>
    </source>
</evidence>
<keyword evidence="7" id="KW-0028">Amino-acid biosynthesis</keyword>
<evidence type="ECO:0000256" key="12">
    <source>
        <dbReference type="ARBA" id="ARBA00048126"/>
    </source>
</evidence>
<sequence>MAHFSLDKDKIKILLLEGVHPSAIEVLQQAGYSNIEYHKGSLSGEELQSAIADAHFVGIRSRTQLTEEVFSAAKKLIAVGCFCIGTNQVDLKAAAKRGIPVFNAPFSNTRSVAELVLGQILLLLRGIPEKNAKAHRGEWFKSADQSYEARGKRLGIIGYGHIGTQLGILAENLGMKVYYYDIENKLSLGNATQVMTMSELLNKCDVISLHVPETPDTQDMMGAEEFARMKPGSIFINAARGTVVDIDALCSALESNHLSGAAIDVFPVEPETNNDPFETPLMKFDNVLLTPHIGGSTQEAQANIGVEVAGKMAKYSDNGSTLSAVGFPEVSLPEHRDCSRLLHIHENRPGILNQITTIFAQDGINIASQYLQTGPEIGYVVIDVETNRSEEALKKLKAIDGTIRARILH</sequence>
<gene>
    <name evidence="16" type="ORF">ABT58_19960</name>
</gene>
<dbReference type="EC" id="1.1.1.399" evidence="4"/>
<dbReference type="Pfam" id="PF00389">
    <property type="entry name" value="2-Hacid_dh"/>
    <property type="match status" value="1"/>
</dbReference>
<evidence type="ECO:0000256" key="14">
    <source>
        <dbReference type="RuleBase" id="RU003719"/>
    </source>
</evidence>
<dbReference type="Proteomes" id="UP000036426">
    <property type="component" value="Unassembled WGS sequence"/>
</dbReference>
<dbReference type="CDD" id="cd04901">
    <property type="entry name" value="ACT_3PGDH"/>
    <property type="match status" value="1"/>
</dbReference>
<dbReference type="InterPro" id="IPR036291">
    <property type="entry name" value="NAD(P)-bd_dom_sf"/>
</dbReference>
<comment type="similarity">
    <text evidence="3 14">Belongs to the D-isomer specific 2-hydroxyacid dehydrogenase family.</text>
</comment>
<dbReference type="Pfam" id="PF22629">
    <property type="entry name" value="ACT_AHAS_ss"/>
    <property type="match status" value="1"/>
</dbReference>
<evidence type="ECO:0000313" key="16">
    <source>
        <dbReference type="EMBL" id="KLU98982.1"/>
    </source>
</evidence>
<dbReference type="NCBIfam" id="NF008759">
    <property type="entry name" value="PRK11790.1"/>
    <property type="match status" value="1"/>
</dbReference>
<dbReference type="GO" id="GO:0047545">
    <property type="term" value="F:(S)-2-hydroxyglutarate dehydrogenase activity"/>
    <property type="evidence" value="ECO:0007669"/>
    <property type="project" value="UniProtKB-ARBA"/>
</dbReference>
<dbReference type="AlphaFoldDB" id="A0A0J1GGX5"/>
<dbReference type="EMBL" id="LDOV01000040">
    <property type="protein sequence ID" value="KLU98982.1"/>
    <property type="molecule type" value="Genomic_DNA"/>
</dbReference>
<keyword evidence="10" id="KW-0718">Serine biosynthesis</keyword>
<protein>
    <recommendedName>
        <fullName evidence="6">D-3-phosphoglycerate dehydrogenase</fullName>
        <ecNumber evidence="4">1.1.1.399</ecNumber>
        <ecNumber evidence="5">1.1.1.95</ecNumber>
    </recommendedName>
    <alternativeName>
        <fullName evidence="11">2-oxoglutarate reductase</fullName>
    </alternativeName>
</protein>
<keyword evidence="17" id="KW-1185">Reference proteome</keyword>
<dbReference type="InterPro" id="IPR006140">
    <property type="entry name" value="D-isomer_DH_NAD-bd"/>
</dbReference>
<dbReference type="GO" id="GO:0051287">
    <property type="term" value="F:NAD binding"/>
    <property type="evidence" value="ECO:0007669"/>
    <property type="project" value="InterPro"/>
</dbReference>
<dbReference type="SUPFAM" id="SSF52283">
    <property type="entry name" value="Formate/glycerate dehydrogenase catalytic domain-like"/>
    <property type="match status" value="1"/>
</dbReference>
<dbReference type="Pfam" id="PF02826">
    <property type="entry name" value="2-Hacid_dh_C"/>
    <property type="match status" value="1"/>
</dbReference>
<evidence type="ECO:0000256" key="6">
    <source>
        <dbReference type="ARBA" id="ARBA00021582"/>
    </source>
</evidence>
<comment type="catalytic activity">
    <reaction evidence="13">
        <text>(2R)-3-phosphoglycerate + NAD(+) = 3-phosphooxypyruvate + NADH + H(+)</text>
        <dbReference type="Rhea" id="RHEA:12641"/>
        <dbReference type="ChEBI" id="CHEBI:15378"/>
        <dbReference type="ChEBI" id="CHEBI:18110"/>
        <dbReference type="ChEBI" id="CHEBI:57540"/>
        <dbReference type="ChEBI" id="CHEBI:57945"/>
        <dbReference type="ChEBI" id="CHEBI:58272"/>
        <dbReference type="EC" id="1.1.1.95"/>
    </reaction>
</comment>
<dbReference type="SUPFAM" id="SSF51735">
    <property type="entry name" value="NAD(P)-binding Rossmann-fold domains"/>
    <property type="match status" value="1"/>
</dbReference>
<dbReference type="InterPro" id="IPR050418">
    <property type="entry name" value="D-iso_2-hydroxyacid_DH_PdxB"/>
</dbReference>
<comment type="function">
    <text evidence="1">Catalyzes the reversible oxidation of 3-phospho-D-glycerate to 3-phosphonooxypyruvate, the first step of the phosphorylated L-serine biosynthesis pathway. Also catalyzes the reversible oxidation of 2-hydroxyglutarate to 2-oxoglutarate.</text>
</comment>
<dbReference type="PROSITE" id="PS00065">
    <property type="entry name" value="D_2_HYDROXYACID_DH_1"/>
    <property type="match status" value="1"/>
</dbReference>
<dbReference type="PROSITE" id="PS00671">
    <property type="entry name" value="D_2_HYDROXYACID_DH_3"/>
    <property type="match status" value="1"/>
</dbReference>
<evidence type="ECO:0000256" key="13">
    <source>
        <dbReference type="ARBA" id="ARBA00048731"/>
    </source>
</evidence>
<dbReference type="InterPro" id="IPR029753">
    <property type="entry name" value="D-isomer_DH_CS"/>
</dbReference>
<evidence type="ECO:0000256" key="2">
    <source>
        <dbReference type="ARBA" id="ARBA00005216"/>
    </source>
</evidence>
<dbReference type="PROSITE" id="PS51671">
    <property type="entry name" value="ACT"/>
    <property type="match status" value="1"/>
</dbReference>
<dbReference type="EC" id="1.1.1.95" evidence="5"/>
<name>A0A0J1GGX5_9GAMM</name>
<evidence type="ECO:0000256" key="10">
    <source>
        <dbReference type="ARBA" id="ARBA00023299"/>
    </source>
</evidence>
<proteinExistence type="inferred from homology"/>
<dbReference type="Gene3D" id="3.40.50.720">
    <property type="entry name" value="NAD(P)-binding Rossmann-like Domain"/>
    <property type="match status" value="2"/>
</dbReference>
<dbReference type="SUPFAM" id="SSF55021">
    <property type="entry name" value="ACT-like"/>
    <property type="match status" value="1"/>
</dbReference>
<evidence type="ECO:0000256" key="3">
    <source>
        <dbReference type="ARBA" id="ARBA00005854"/>
    </source>
</evidence>
<organism evidence="16 17">
    <name type="scientific">Photobacterium aphoticum</name>
    <dbReference type="NCBI Taxonomy" id="754436"/>
    <lineage>
        <taxon>Bacteria</taxon>
        <taxon>Pseudomonadati</taxon>
        <taxon>Pseudomonadota</taxon>
        <taxon>Gammaproteobacteria</taxon>
        <taxon>Vibrionales</taxon>
        <taxon>Vibrionaceae</taxon>
        <taxon>Photobacterium</taxon>
    </lineage>
</organism>
<evidence type="ECO:0000256" key="11">
    <source>
        <dbReference type="ARBA" id="ARBA00030455"/>
    </source>
</evidence>
<comment type="pathway">
    <text evidence="2">Amino-acid biosynthesis; L-serine biosynthesis; L-serine from 3-phospho-D-glycerate: step 1/3.</text>
</comment>
<feature type="domain" description="ACT" evidence="15">
    <location>
        <begin position="340"/>
        <end position="409"/>
    </location>
</feature>
<dbReference type="OrthoDB" id="9805416at2"/>
<evidence type="ECO:0000256" key="8">
    <source>
        <dbReference type="ARBA" id="ARBA00023002"/>
    </source>
</evidence>
<dbReference type="PROSITE" id="PS00670">
    <property type="entry name" value="D_2_HYDROXYACID_DH_2"/>
    <property type="match status" value="1"/>
</dbReference>
<dbReference type="PANTHER" id="PTHR43761:SF1">
    <property type="entry name" value="D-ISOMER SPECIFIC 2-HYDROXYACID DEHYDROGENASE CATALYTIC DOMAIN-CONTAINING PROTEIN-RELATED"/>
    <property type="match status" value="1"/>
</dbReference>
<accession>A0A0J1GGX5</accession>
<evidence type="ECO:0000256" key="4">
    <source>
        <dbReference type="ARBA" id="ARBA00013001"/>
    </source>
</evidence>
<evidence type="ECO:0000313" key="17">
    <source>
        <dbReference type="Proteomes" id="UP000036426"/>
    </source>
</evidence>
<dbReference type="FunFam" id="3.30.70.260:FF:000007">
    <property type="entry name" value="D-3-phosphoglycerate dehydrogenase"/>
    <property type="match status" value="1"/>
</dbReference>
<dbReference type="InterPro" id="IPR006139">
    <property type="entry name" value="D-isomer_2_OHA_DH_cat_dom"/>
</dbReference>
<dbReference type="GO" id="GO:0004617">
    <property type="term" value="F:phosphoglycerate dehydrogenase activity"/>
    <property type="evidence" value="ECO:0007669"/>
    <property type="project" value="UniProtKB-EC"/>
</dbReference>
<dbReference type="InterPro" id="IPR045865">
    <property type="entry name" value="ACT-like_dom_sf"/>
</dbReference>
<dbReference type="RefSeq" id="WP_047876200.1">
    <property type="nucleotide sequence ID" value="NZ_BMYC01000016.1"/>
</dbReference>
<dbReference type="CDD" id="cd12176">
    <property type="entry name" value="PGDH_3"/>
    <property type="match status" value="1"/>
</dbReference>
<dbReference type="FunFam" id="3.40.50.720:FF:000041">
    <property type="entry name" value="D-3-phosphoglycerate dehydrogenase"/>
    <property type="match status" value="1"/>
</dbReference>
<comment type="caution">
    <text evidence="16">The sequence shown here is derived from an EMBL/GenBank/DDBJ whole genome shotgun (WGS) entry which is preliminary data.</text>
</comment>
<evidence type="ECO:0000256" key="1">
    <source>
        <dbReference type="ARBA" id="ARBA00003800"/>
    </source>
</evidence>